<evidence type="ECO:0000313" key="2">
    <source>
        <dbReference type="Proteomes" id="UP000178299"/>
    </source>
</evidence>
<proteinExistence type="predicted"/>
<dbReference type="Gene3D" id="3.10.450.620">
    <property type="entry name" value="JHP933, nucleotidyltransferase-like core domain"/>
    <property type="match status" value="1"/>
</dbReference>
<dbReference type="EMBL" id="MFHS01000001">
    <property type="protein sequence ID" value="OGF81961.1"/>
    <property type="molecule type" value="Genomic_DNA"/>
</dbReference>
<dbReference type="AlphaFoldDB" id="A0A1F5X315"/>
<organism evidence="1 2">
    <name type="scientific">Candidatus Giovannonibacteria bacterium RIFCSPHIGHO2_12_44_12</name>
    <dbReference type="NCBI Taxonomy" id="1798340"/>
    <lineage>
        <taxon>Bacteria</taxon>
        <taxon>Candidatus Giovannoniibacteriota</taxon>
    </lineage>
</organism>
<dbReference type="Pfam" id="PF08843">
    <property type="entry name" value="AbiEii"/>
    <property type="match status" value="1"/>
</dbReference>
<gene>
    <name evidence="1" type="ORF">A2W48_02215</name>
</gene>
<dbReference type="InterPro" id="IPR014942">
    <property type="entry name" value="AbiEii"/>
</dbReference>
<evidence type="ECO:0008006" key="3">
    <source>
        <dbReference type="Google" id="ProtNLM"/>
    </source>
</evidence>
<comment type="caution">
    <text evidence="1">The sequence shown here is derived from an EMBL/GenBank/DDBJ whole genome shotgun (WGS) entry which is preliminary data.</text>
</comment>
<sequence length="427" mass="50080">MSEQILTTLKRKLDDLAAYGELDVETRRNALKEELQFYALNFIYHHPEYSKWIMYGGSALRIIHGLDRMSVDLDFEVSHAITEKFLEELKNEIEEHFKNTYGVGEDFLTIKITTGRGLLLKFHVGEELSFGHPSKQVHIKIDLNHFVATKTVHERRPINQDQLSFVIVTYNMSALMASKIAAIFLRGTRGVGEALYEEKGRDIYDLLWYMNKKVVPDFDYLVAKGIDIKNPRALFDKLTLQMNKVNDENLKQDLAPLFTNRPYIENWLKNWRESYLRLFDAYKIRTVTDLEHVRVHHDLMPDNFHFIYTYKTEDDRPIRVVYTLSDYWIMFREGDLAIKEDKKISEMIEFTSNGSTSHPPSQEKLKLYATLFYQKTEKYFKKTNKVMLGDVIATKVIRMTADNFNPNEQIVLNKSTLLSCELDDLLK</sequence>
<evidence type="ECO:0000313" key="1">
    <source>
        <dbReference type="EMBL" id="OGF81961.1"/>
    </source>
</evidence>
<reference evidence="1 2" key="1">
    <citation type="journal article" date="2016" name="Nat. Commun.">
        <title>Thousands of microbial genomes shed light on interconnected biogeochemical processes in an aquifer system.</title>
        <authorList>
            <person name="Anantharaman K."/>
            <person name="Brown C.T."/>
            <person name="Hug L.A."/>
            <person name="Sharon I."/>
            <person name="Castelle C.J."/>
            <person name="Probst A.J."/>
            <person name="Thomas B.C."/>
            <person name="Singh A."/>
            <person name="Wilkins M.J."/>
            <person name="Karaoz U."/>
            <person name="Brodie E.L."/>
            <person name="Williams K.H."/>
            <person name="Hubbard S.S."/>
            <person name="Banfield J.F."/>
        </authorList>
    </citation>
    <scope>NUCLEOTIDE SEQUENCE [LARGE SCALE GENOMIC DNA]</scope>
</reference>
<accession>A0A1F5X315</accession>
<name>A0A1F5X315_9BACT</name>
<protein>
    <recommendedName>
        <fullName evidence="3">Protein containing DUF1814</fullName>
    </recommendedName>
</protein>
<dbReference type="Proteomes" id="UP000178299">
    <property type="component" value="Unassembled WGS sequence"/>
</dbReference>